<evidence type="ECO:0000256" key="1">
    <source>
        <dbReference type="SAM" id="Phobius"/>
    </source>
</evidence>
<keyword evidence="1" id="KW-1133">Transmembrane helix</keyword>
<keyword evidence="1" id="KW-0472">Membrane</keyword>
<evidence type="ECO:0000313" key="2">
    <source>
        <dbReference type="EMBL" id="RTR01900.1"/>
    </source>
</evidence>
<organism evidence="2 3">
    <name type="scientific">Halomonas nitroreducens</name>
    <dbReference type="NCBI Taxonomy" id="447425"/>
    <lineage>
        <taxon>Bacteria</taxon>
        <taxon>Pseudomonadati</taxon>
        <taxon>Pseudomonadota</taxon>
        <taxon>Gammaproteobacteria</taxon>
        <taxon>Oceanospirillales</taxon>
        <taxon>Halomonadaceae</taxon>
        <taxon>Halomonas</taxon>
    </lineage>
</organism>
<gene>
    <name evidence="2" type="ORF">EKG36_12880</name>
</gene>
<name>A0A3S0JVA0_9GAMM</name>
<evidence type="ECO:0000313" key="3">
    <source>
        <dbReference type="Proteomes" id="UP000267400"/>
    </source>
</evidence>
<accession>A0A3S0JVA0</accession>
<sequence>MTTQTKEQDASAMALRAGEHLTRGANELYALSPKPIPLGPMAGAGADVGRLVYRRDEATLDLVHNVSRNGMLAWGAAVWMMLAFVGVFFFVVFMVVYGGFTWANALGMWGGAPMEHFCFL</sequence>
<proteinExistence type="predicted"/>
<feature type="transmembrane region" description="Helical" evidence="1">
    <location>
        <begin position="77"/>
        <end position="100"/>
    </location>
</feature>
<reference evidence="2 3" key="1">
    <citation type="submission" date="2018-12" db="EMBL/GenBank/DDBJ databases">
        <authorList>
            <person name="Yu L."/>
        </authorList>
    </citation>
    <scope>NUCLEOTIDE SEQUENCE [LARGE SCALE GENOMIC DNA]</scope>
    <source>
        <strain evidence="2 3">11S</strain>
    </source>
</reference>
<keyword evidence="1" id="KW-0812">Transmembrane</keyword>
<dbReference type="AlphaFoldDB" id="A0A3S0JVA0"/>
<protein>
    <submittedName>
        <fullName evidence="2">Uncharacterized protein</fullName>
    </submittedName>
</protein>
<dbReference type="EMBL" id="RXNS01000012">
    <property type="protein sequence ID" value="RTR01900.1"/>
    <property type="molecule type" value="Genomic_DNA"/>
</dbReference>
<keyword evidence="3" id="KW-1185">Reference proteome</keyword>
<dbReference type="RefSeq" id="WP_126484720.1">
    <property type="nucleotide sequence ID" value="NZ_RXNS01000012.1"/>
</dbReference>
<comment type="caution">
    <text evidence="2">The sequence shown here is derived from an EMBL/GenBank/DDBJ whole genome shotgun (WGS) entry which is preliminary data.</text>
</comment>
<dbReference type="OrthoDB" id="6912497at2"/>
<dbReference type="Proteomes" id="UP000267400">
    <property type="component" value="Unassembled WGS sequence"/>
</dbReference>